<dbReference type="EMBL" id="LWDF02000011">
    <property type="protein sequence ID" value="KAE8260417.1"/>
    <property type="molecule type" value="Genomic_DNA"/>
</dbReference>
<keyword evidence="7 10" id="KW-0472">Membrane</keyword>
<keyword evidence="5 10" id="KW-1133">Transmembrane helix</keyword>
<organism evidence="12 13">
    <name type="scientific">Tilletia indica</name>
    <dbReference type="NCBI Taxonomy" id="43049"/>
    <lineage>
        <taxon>Eukaryota</taxon>
        <taxon>Fungi</taxon>
        <taxon>Dikarya</taxon>
        <taxon>Basidiomycota</taxon>
        <taxon>Ustilaginomycotina</taxon>
        <taxon>Exobasidiomycetes</taxon>
        <taxon>Tilletiales</taxon>
        <taxon>Tilletiaceae</taxon>
        <taxon>Tilletia</taxon>
    </lineage>
</organism>
<name>A0A8T8TI79_9BASI</name>
<dbReference type="GO" id="GO:0034551">
    <property type="term" value="P:mitochondrial respiratory chain complex III assembly"/>
    <property type="evidence" value="ECO:0007669"/>
    <property type="project" value="TreeGrafter"/>
</dbReference>
<comment type="caution">
    <text evidence="12">The sequence shown here is derived from an EMBL/GenBank/DDBJ whole genome shotgun (WGS) entry which is preliminary data.</text>
</comment>
<dbReference type="Pfam" id="PF07960">
    <property type="entry name" value="CBP4"/>
    <property type="match status" value="1"/>
</dbReference>
<keyword evidence="13" id="KW-1185">Reference proteome</keyword>
<evidence type="ECO:0000256" key="4">
    <source>
        <dbReference type="ARBA" id="ARBA00022792"/>
    </source>
</evidence>
<protein>
    <recommendedName>
        <fullName evidence="10">Cytochrome b mRNA-processing protein 4</fullName>
    </recommendedName>
</protein>
<comment type="similarity">
    <text evidence="2 10">Belongs to the CBP4 family.</text>
</comment>
<evidence type="ECO:0000256" key="11">
    <source>
        <dbReference type="SAM" id="MobiDB-lite"/>
    </source>
</evidence>
<evidence type="ECO:0000256" key="3">
    <source>
        <dbReference type="ARBA" id="ARBA00022692"/>
    </source>
</evidence>
<comment type="subcellular location">
    <subcellularLocation>
        <location evidence="1 10">Mitochondrion inner membrane</location>
        <topology evidence="1 10">Single-pass membrane protein</topology>
    </subcellularLocation>
</comment>
<evidence type="ECO:0000256" key="8">
    <source>
        <dbReference type="ARBA" id="ARBA00023186"/>
    </source>
</evidence>
<dbReference type="Proteomes" id="UP000077521">
    <property type="component" value="Unassembled WGS sequence"/>
</dbReference>
<dbReference type="GO" id="GO:0005743">
    <property type="term" value="C:mitochondrial inner membrane"/>
    <property type="evidence" value="ECO:0007669"/>
    <property type="project" value="UniProtKB-SubCell"/>
</dbReference>
<evidence type="ECO:0000313" key="13">
    <source>
        <dbReference type="Proteomes" id="UP000077521"/>
    </source>
</evidence>
<keyword evidence="4 10" id="KW-0999">Mitochondrion inner membrane</keyword>
<evidence type="ECO:0000256" key="7">
    <source>
        <dbReference type="ARBA" id="ARBA00023136"/>
    </source>
</evidence>
<dbReference type="InterPro" id="IPR012420">
    <property type="entry name" value="Cbp4"/>
</dbReference>
<proteinExistence type="inferred from homology"/>
<feature type="transmembrane region" description="Helical" evidence="10">
    <location>
        <begin position="6"/>
        <end position="26"/>
    </location>
</feature>
<evidence type="ECO:0000256" key="9">
    <source>
        <dbReference type="ARBA" id="ARBA00025413"/>
    </source>
</evidence>
<keyword evidence="3 10" id="KW-0812">Transmembrane</keyword>
<accession>A0A8T8TI79</accession>
<comment type="function">
    <text evidence="9 10">Essential for the assembly of ubiquinol-cytochrome c reductase. It has a direct effect on the correct occurrence of the Rieske protein, core 4, core 5 and apocytochrome b.</text>
</comment>
<evidence type="ECO:0000256" key="10">
    <source>
        <dbReference type="RuleBase" id="RU368005"/>
    </source>
</evidence>
<dbReference type="AlphaFoldDB" id="A0A8T8TI79"/>
<gene>
    <name evidence="12" type="ORF">A4X13_0g356</name>
</gene>
<evidence type="ECO:0000256" key="1">
    <source>
        <dbReference type="ARBA" id="ARBA00004434"/>
    </source>
</evidence>
<feature type="region of interest" description="Disordered" evidence="11">
    <location>
        <begin position="72"/>
        <end position="96"/>
    </location>
</feature>
<evidence type="ECO:0000256" key="5">
    <source>
        <dbReference type="ARBA" id="ARBA00022989"/>
    </source>
</evidence>
<reference evidence="12" key="2">
    <citation type="journal article" date="2019" name="IMA Fungus">
        <title>Genome sequencing and comparison of five Tilletia species to identify candidate genes for the detection of regulated species infecting wheat.</title>
        <authorList>
            <person name="Nguyen H.D.T."/>
            <person name="Sultana T."/>
            <person name="Kesanakurti P."/>
            <person name="Hambleton S."/>
        </authorList>
    </citation>
    <scope>NUCLEOTIDE SEQUENCE</scope>
    <source>
        <strain evidence="12">DAOMC 236416</strain>
    </source>
</reference>
<sequence length="96" mass="10551">MSGAQVPWGRLLVASTGIIGLGYVIMKATTPTEKQFYDALSPDLKRQVDHNRETAKRRAALQEQIERVKTGEADSAPVWAAGRSGRDLSPPPRQYS</sequence>
<evidence type="ECO:0000256" key="6">
    <source>
        <dbReference type="ARBA" id="ARBA00023128"/>
    </source>
</evidence>
<keyword evidence="6 10" id="KW-0496">Mitochondrion</keyword>
<evidence type="ECO:0000313" key="12">
    <source>
        <dbReference type="EMBL" id="KAE8260417.1"/>
    </source>
</evidence>
<keyword evidence="8 10" id="KW-0143">Chaperone</keyword>
<reference evidence="12" key="1">
    <citation type="submission" date="2016-04" db="EMBL/GenBank/DDBJ databases">
        <authorList>
            <person name="Nguyen H.D."/>
            <person name="Samba Siva P."/>
            <person name="Cullis J."/>
            <person name="Levesque C.A."/>
            <person name="Hambleton S."/>
        </authorList>
    </citation>
    <scope>NUCLEOTIDE SEQUENCE</scope>
    <source>
        <strain evidence="12">DAOMC 236416</strain>
    </source>
</reference>
<evidence type="ECO:0000256" key="2">
    <source>
        <dbReference type="ARBA" id="ARBA00006780"/>
    </source>
</evidence>
<dbReference type="PANTHER" id="PTHR28202:SF1">
    <property type="entry name" value="ASSEMBLY FACTOR CBP4"/>
    <property type="match status" value="1"/>
</dbReference>
<dbReference type="PANTHER" id="PTHR28202">
    <property type="entry name" value="ASSEMBLY FACTOR CBP4"/>
    <property type="match status" value="1"/>
</dbReference>